<gene>
    <name evidence="5" type="ORF">PECAL_6P13380</name>
</gene>
<dbReference type="Gene3D" id="3.30.40.10">
    <property type="entry name" value="Zinc/RING finger domain, C3HC4 (zinc finger)"/>
    <property type="match status" value="1"/>
</dbReference>
<keyword evidence="2" id="KW-0863">Zinc-finger</keyword>
<feature type="non-terminal residue" evidence="5">
    <location>
        <position position="1"/>
    </location>
</feature>
<evidence type="ECO:0000313" key="6">
    <source>
        <dbReference type="Proteomes" id="UP000789595"/>
    </source>
</evidence>
<sequence>YCNSTCQHDHWRRGHKQICKKIHRGGNAEQYHANKKYKEALAVVVEACAGDAKGQTCYICLEAVHPSTGEGLVRGCGCQGDQGFAHVSCLVRQDEVSLEDSKRQDPIVGLVAKHKTEESLAEGVLDTLEDRYKSGLSCKLCKKQHNAIILHALGWGHWQRCASKAEQPLTEDYTQISAALTYLGVCLAESGRMTEAMKVGEA</sequence>
<dbReference type="InterPro" id="IPR013083">
    <property type="entry name" value="Znf_RING/FYVE/PHD"/>
</dbReference>
<keyword evidence="3" id="KW-0862">Zinc</keyword>
<proteinExistence type="predicted"/>
<dbReference type="SMART" id="SM00744">
    <property type="entry name" value="RINGv"/>
    <property type="match status" value="1"/>
</dbReference>
<organism evidence="5 6">
    <name type="scientific">Pelagomonas calceolata</name>
    <dbReference type="NCBI Taxonomy" id="35677"/>
    <lineage>
        <taxon>Eukaryota</taxon>
        <taxon>Sar</taxon>
        <taxon>Stramenopiles</taxon>
        <taxon>Ochrophyta</taxon>
        <taxon>Pelagophyceae</taxon>
        <taxon>Pelagomonadales</taxon>
        <taxon>Pelagomonadaceae</taxon>
        <taxon>Pelagomonas</taxon>
    </lineage>
</organism>
<evidence type="ECO:0000259" key="4">
    <source>
        <dbReference type="SMART" id="SM00744"/>
    </source>
</evidence>
<dbReference type="GO" id="GO:0008270">
    <property type="term" value="F:zinc ion binding"/>
    <property type="evidence" value="ECO:0007669"/>
    <property type="project" value="UniProtKB-KW"/>
</dbReference>
<reference evidence="5" key="1">
    <citation type="submission" date="2021-11" db="EMBL/GenBank/DDBJ databases">
        <authorList>
            <consortium name="Genoscope - CEA"/>
            <person name="William W."/>
        </authorList>
    </citation>
    <scope>NUCLEOTIDE SEQUENCE</scope>
</reference>
<dbReference type="EMBL" id="CAKKNE010000006">
    <property type="protein sequence ID" value="CAH0379706.1"/>
    <property type="molecule type" value="Genomic_DNA"/>
</dbReference>
<evidence type="ECO:0000313" key="5">
    <source>
        <dbReference type="EMBL" id="CAH0379706.1"/>
    </source>
</evidence>
<protein>
    <recommendedName>
        <fullName evidence="4">RING-CH-type domain-containing protein</fullName>
    </recommendedName>
</protein>
<evidence type="ECO:0000256" key="2">
    <source>
        <dbReference type="ARBA" id="ARBA00022771"/>
    </source>
</evidence>
<evidence type="ECO:0000256" key="3">
    <source>
        <dbReference type="ARBA" id="ARBA00022833"/>
    </source>
</evidence>
<feature type="non-terminal residue" evidence="5">
    <location>
        <position position="202"/>
    </location>
</feature>
<dbReference type="InterPro" id="IPR011016">
    <property type="entry name" value="Znf_RING-CH"/>
</dbReference>
<accession>A0A8J2T1X8</accession>
<keyword evidence="1" id="KW-0479">Metal-binding</keyword>
<dbReference type="SUPFAM" id="SSF57850">
    <property type="entry name" value="RING/U-box"/>
    <property type="match status" value="1"/>
</dbReference>
<dbReference type="AlphaFoldDB" id="A0A8J2T1X8"/>
<dbReference type="Pfam" id="PF12906">
    <property type="entry name" value="RINGv"/>
    <property type="match status" value="1"/>
</dbReference>
<evidence type="ECO:0000256" key="1">
    <source>
        <dbReference type="ARBA" id="ARBA00022723"/>
    </source>
</evidence>
<dbReference type="Proteomes" id="UP000789595">
    <property type="component" value="Unassembled WGS sequence"/>
</dbReference>
<keyword evidence="6" id="KW-1185">Reference proteome</keyword>
<name>A0A8J2T1X8_9STRA</name>
<feature type="domain" description="RING-CH-type" evidence="4">
    <location>
        <begin position="56"/>
        <end position="142"/>
    </location>
</feature>
<comment type="caution">
    <text evidence="5">The sequence shown here is derived from an EMBL/GenBank/DDBJ whole genome shotgun (WGS) entry which is preliminary data.</text>
</comment>